<evidence type="ECO:0008006" key="4">
    <source>
        <dbReference type="Google" id="ProtNLM"/>
    </source>
</evidence>
<keyword evidence="3" id="KW-1185">Reference proteome</keyword>
<feature type="signal peptide" evidence="1">
    <location>
        <begin position="1"/>
        <end position="17"/>
    </location>
</feature>
<evidence type="ECO:0000313" key="2">
    <source>
        <dbReference type="EMBL" id="RNA39517.1"/>
    </source>
</evidence>
<protein>
    <recommendedName>
        <fullName evidence="4">Apple domain-containing protein</fullName>
    </recommendedName>
</protein>
<comment type="caution">
    <text evidence="2">The sequence shown here is derived from an EMBL/GenBank/DDBJ whole genome shotgun (WGS) entry which is preliminary data.</text>
</comment>
<proteinExistence type="predicted"/>
<feature type="chain" id="PRO_5018020599" description="Apple domain-containing protein" evidence="1">
    <location>
        <begin position="18"/>
        <end position="170"/>
    </location>
</feature>
<gene>
    <name evidence="2" type="ORF">BpHYR1_050370</name>
</gene>
<dbReference type="AlphaFoldDB" id="A0A3M7SV50"/>
<accession>A0A3M7SV50</accession>
<sequence>MILGTALILLVFSLVKANILSESYNVFENSAFGSIRQIIIKTEIPKNIERHDCLIECNKRYVCLTAYFKKTTDSSLCELLFTPYKLTNAIISSLNSTIYQKKIPTNYIGSVLLNLVPNVTHIYWNRESKYFMVKYSIDNELSWIKTNDSVSAPDKFDRNSTIDNLLASNL</sequence>
<keyword evidence="1" id="KW-0732">Signal</keyword>
<evidence type="ECO:0000256" key="1">
    <source>
        <dbReference type="SAM" id="SignalP"/>
    </source>
</evidence>
<reference evidence="2 3" key="1">
    <citation type="journal article" date="2018" name="Sci. Rep.">
        <title>Genomic signatures of local adaptation to the degree of environmental predictability in rotifers.</title>
        <authorList>
            <person name="Franch-Gras L."/>
            <person name="Hahn C."/>
            <person name="Garcia-Roger E.M."/>
            <person name="Carmona M.J."/>
            <person name="Serra M."/>
            <person name="Gomez A."/>
        </authorList>
    </citation>
    <scope>NUCLEOTIDE SEQUENCE [LARGE SCALE GENOMIC DNA]</scope>
    <source>
        <strain evidence="2">HYR1</strain>
    </source>
</reference>
<feature type="non-terminal residue" evidence="2">
    <location>
        <position position="170"/>
    </location>
</feature>
<organism evidence="2 3">
    <name type="scientific">Brachionus plicatilis</name>
    <name type="common">Marine rotifer</name>
    <name type="synonym">Brachionus muelleri</name>
    <dbReference type="NCBI Taxonomy" id="10195"/>
    <lineage>
        <taxon>Eukaryota</taxon>
        <taxon>Metazoa</taxon>
        <taxon>Spiralia</taxon>
        <taxon>Gnathifera</taxon>
        <taxon>Rotifera</taxon>
        <taxon>Eurotatoria</taxon>
        <taxon>Monogononta</taxon>
        <taxon>Pseudotrocha</taxon>
        <taxon>Ploima</taxon>
        <taxon>Brachionidae</taxon>
        <taxon>Brachionus</taxon>
    </lineage>
</organism>
<dbReference type="EMBL" id="REGN01000743">
    <property type="protein sequence ID" value="RNA39517.1"/>
    <property type="molecule type" value="Genomic_DNA"/>
</dbReference>
<evidence type="ECO:0000313" key="3">
    <source>
        <dbReference type="Proteomes" id="UP000276133"/>
    </source>
</evidence>
<name>A0A3M7SV50_BRAPC</name>
<dbReference type="Proteomes" id="UP000276133">
    <property type="component" value="Unassembled WGS sequence"/>
</dbReference>